<reference evidence="1 2" key="1">
    <citation type="submission" date="2024-06" db="EMBL/GenBank/DDBJ databases">
        <title>Genomic Encyclopedia of Type Strains, Phase IV (KMG-IV): sequencing the most valuable type-strain genomes for metagenomic binning, comparative biology and taxonomic classification.</title>
        <authorList>
            <person name="Goeker M."/>
        </authorList>
    </citation>
    <scope>NUCLEOTIDE SEQUENCE [LARGE SCALE GENOMIC DNA]</scope>
    <source>
        <strain evidence="1 2">DSM 26128</strain>
    </source>
</reference>
<accession>A0ABV2G8I3</accession>
<name>A0ABV2G8I3_9BACL</name>
<organism evidence="1 2">
    <name type="scientific">Bhargavaea ullalensis</name>
    <dbReference type="NCBI Taxonomy" id="1265685"/>
    <lineage>
        <taxon>Bacteria</taxon>
        <taxon>Bacillati</taxon>
        <taxon>Bacillota</taxon>
        <taxon>Bacilli</taxon>
        <taxon>Bacillales</taxon>
        <taxon>Caryophanaceae</taxon>
        <taxon>Bhargavaea</taxon>
    </lineage>
</organism>
<evidence type="ECO:0000313" key="2">
    <source>
        <dbReference type="Proteomes" id="UP001549099"/>
    </source>
</evidence>
<protein>
    <submittedName>
        <fullName evidence="1">Hydrocarbon binding protein</fullName>
    </submittedName>
</protein>
<dbReference type="InterPro" id="IPR019642">
    <property type="entry name" value="DUF2507"/>
</dbReference>
<dbReference type="RefSeq" id="WP_354194953.1">
    <property type="nucleotide sequence ID" value="NZ_JBEPLW010000002.1"/>
</dbReference>
<dbReference type="Pfam" id="PF10702">
    <property type="entry name" value="DUF2507"/>
    <property type="match status" value="1"/>
</dbReference>
<dbReference type="InterPro" id="IPR024096">
    <property type="entry name" value="NO_sig/Golgi_transp_ligand-bd"/>
</dbReference>
<proteinExistence type="predicted"/>
<keyword evidence="2" id="KW-1185">Reference proteome</keyword>
<sequence>MILTEEAMTLTSENGTTVRDGTPRFGYELIRDHVLPSILGKHEEDILYWAGKELSRTFPLFKMEEAIDFFGEAGWGELSVLQENRKETIWLLAVEPDCMKRGRSYTLEAGFLSGQFSKIHECVCECRPEADPKKGEVRLILVRE</sequence>
<evidence type="ECO:0000313" key="1">
    <source>
        <dbReference type="EMBL" id="MET3574600.1"/>
    </source>
</evidence>
<comment type="caution">
    <text evidence="1">The sequence shown here is derived from an EMBL/GenBank/DDBJ whole genome shotgun (WGS) entry which is preliminary data.</text>
</comment>
<dbReference type="SUPFAM" id="SSF111126">
    <property type="entry name" value="Ligand-binding domain in the NO signalling and Golgi transport"/>
    <property type="match status" value="1"/>
</dbReference>
<dbReference type="Proteomes" id="UP001549099">
    <property type="component" value="Unassembled WGS sequence"/>
</dbReference>
<gene>
    <name evidence="1" type="ORF">ABID49_000482</name>
</gene>
<dbReference type="EMBL" id="JBEPLW010000002">
    <property type="protein sequence ID" value="MET3574600.1"/>
    <property type="molecule type" value="Genomic_DNA"/>
</dbReference>
<dbReference type="Gene3D" id="3.30.1380.20">
    <property type="entry name" value="Trafficking protein particle complex subunit 3"/>
    <property type="match status" value="1"/>
</dbReference>